<feature type="domain" description="Sulfatase N-terminal" evidence="3">
    <location>
        <begin position="233"/>
        <end position="364"/>
    </location>
</feature>
<evidence type="ECO:0000256" key="2">
    <source>
        <dbReference type="SAM" id="MobiDB-lite"/>
    </source>
</evidence>
<feature type="region of interest" description="Disordered" evidence="2">
    <location>
        <begin position="175"/>
        <end position="243"/>
    </location>
</feature>
<gene>
    <name evidence="4" type="ORF">FRUB_02951</name>
</gene>
<proteinExistence type="inferred from homology"/>
<accession>A0A225DPM8</accession>
<evidence type="ECO:0000313" key="4">
    <source>
        <dbReference type="EMBL" id="OWK43352.1"/>
    </source>
</evidence>
<sequence>MNIIVFALNGCPLAALGPYGNEWIATPNLDRLAAEGVVFDNHFSDCPDPAAARKAWRTGRHQWPTSETRRDNAPPDDLILLARVRGAHTVLVRANRPANDAHAEFYAGWDEMFDARPDASTPAGADALAKILPEVLDRLTAHPGWLLWIELDQLLPPWHIPQDVFDAYVEDLFEEEEADPSEVSDAAESTDESETDDESETSGEIEELDIADEADDDEEAEEPEDEEDEEEDESELDLPEKEPIRPWTEPVIGWFDRDDLASWELLHRSFAAALTVFDAGLGRIFDLLRARGLEQSAVWVVTADRGYPLGEHGLIGPFRPWLHEELVHVPLIVHLPATASAGHRVAELTQPADLMPTLAGWLGITPAAVDGLNLLPLIQDGGPWPRSSACSGLIGDTTAEWAVRTREWLLVKPGEQPPDDDPRGLLLFEKPDDRWEVNNLLSRHPERAEELEKILRDTLSSDRGPVDATPEG</sequence>
<dbReference type="Proteomes" id="UP000214646">
    <property type="component" value="Unassembled WGS sequence"/>
</dbReference>
<dbReference type="Pfam" id="PF00884">
    <property type="entry name" value="Sulfatase"/>
    <property type="match status" value="1"/>
</dbReference>
<dbReference type="Gene3D" id="3.40.720.10">
    <property type="entry name" value="Alkaline Phosphatase, subunit A"/>
    <property type="match status" value="2"/>
</dbReference>
<name>A0A225DPM8_9BACT</name>
<dbReference type="RefSeq" id="WP_088254204.1">
    <property type="nucleotide sequence ID" value="NZ_NIDE01000004.1"/>
</dbReference>
<organism evidence="4 5">
    <name type="scientific">Fimbriiglobus ruber</name>
    <dbReference type="NCBI Taxonomy" id="1908690"/>
    <lineage>
        <taxon>Bacteria</taxon>
        <taxon>Pseudomonadati</taxon>
        <taxon>Planctomycetota</taxon>
        <taxon>Planctomycetia</taxon>
        <taxon>Gemmatales</taxon>
        <taxon>Gemmataceae</taxon>
        <taxon>Fimbriiglobus</taxon>
    </lineage>
</organism>
<feature type="compositionally biased region" description="Acidic residues" evidence="2">
    <location>
        <begin position="188"/>
        <end position="237"/>
    </location>
</feature>
<protein>
    <submittedName>
        <fullName evidence="4">Choline-sulfatase</fullName>
    </submittedName>
</protein>
<comment type="similarity">
    <text evidence="1">Belongs to the sulfatase family.</text>
</comment>
<dbReference type="GO" id="GO:0004065">
    <property type="term" value="F:arylsulfatase activity"/>
    <property type="evidence" value="ECO:0007669"/>
    <property type="project" value="TreeGrafter"/>
</dbReference>
<reference evidence="5" key="1">
    <citation type="submission" date="2017-06" db="EMBL/GenBank/DDBJ databases">
        <title>Genome analysis of Fimbriiglobus ruber SP5, the first member of the order Planctomycetales with confirmed chitinolytic capability.</title>
        <authorList>
            <person name="Ravin N.V."/>
            <person name="Rakitin A.L."/>
            <person name="Ivanova A.A."/>
            <person name="Beletsky A.V."/>
            <person name="Kulichevskaya I.S."/>
            <person name="Mardanov A.V."/>
            <person name="Dedysh S.N."/>
        </authorList>
    </citation>
    <scope>NUCLEOTIDE SEQUENCE [LARGE SCALE GENOMIC DNA]</scope>
    <source>
        <strain evidence="5">SP5</strain>
    </source>
</reference>
<dbReference type="InterPro" id="IPR017850">
    <property type="entry name" value="Alkaline_phosphatase_core_sf"/>
</dbReference>
<comment type="caution">
    <text evidence="4">The sequence shown here is derived from an EMBL/GenBank/DDBJ whole genome shotgun (WGS) entry which is preliminary data.</text>
</comment>
<dbReference type="InterPro" id="IPR050738">
    <property type="entry name" value="Sulfatase"/>
</dbReference>
<evidence type="ECO:0000313" key="5">
    <source>
        <dbReference type="Proteomes" id="UP000214646"/>
    </source>
</evidence>
<dbReference type="OrthoDB" id="265007at2"/>
<dbReference type="InterPro" id="IPR000917">
    <property type="entry name" value="Sulfatase_N"/>
</dbReference>
<dbReference type="EMBL" id="NIDE01000004">
    <property type="protein sequence ID" value="OWK43352.1"/>
    <property type="molecule type" value="Genomic_DNA"/>
</dbReference>
<dbReference type="AlphaFoldDB" id="A0A225DPM8"/>
<evidence type="ECO:0000256" key="1">
    <source>
        <dbReference type="ARBA" id="ARBA00008779"/>
    </source>
</evidence>
<dbReference type="PANTHER" id="PTHR42693">
    <property type="entry name" value="ARYLSULFATASE FAMILY MEMBER"/>
    <property type="match status" value="1"/>
</dbReference>
<evidence type="ECO:0000259" key="3">
    <source>
        <dbReference type="Pfam" id="PF00884"/>
    </source>
</evidence>
<dbReference type="SUPFAM" id="SSF53649">
    <property type="entry name" value="Alkaline phosphatase-like"/>
    <property type="match status" value="1"/>
</dbReference>
<dbReference type="PANTHER" id="PTHR42693:SF33">
    <property type="entry name" value="ARYLSULFATASE"/>
    <property type="match status" value="1"/>
</dbReference>
<keyword evidence="5" id="KW-1185">Reference proteome</keyword>